<keyword evidence="4" id="KW-0812">Transmembrane</keyword>
<dbReference type="PRINTS" id="PR00069">
    <property type="entry name" value="ALDKETRDTASE"/>
</dbReference>
<dbReference type="PANTHER" id="PTHR43827:SF3">
    <property type="entry name" value="NADP-DEPENDENT OXIDOREDUCTASE DOMAIN-CONTAINING PROTEIN"/>
    <property type="match status" value="1"/>
</dbReference>
<evidence type="ECO:0000256" key="3">
    <source>
        <dbReference type="ARBA" id="ARBA00023002"/>
    </source>
</evidence>
<dbReference type="PROSITE" id="PS00798">
    <property type="entry name" value="ALDOKETO_REDUCTASE_1"/>
    <property type="match status" value="1"/>
</dbReference>
<keyword evidence="4" id="KW-1133">Transmembrane helix</keyword>
<dbReference type="InterPro" id="IPR036812">
    <property type="entry name" value="NAD(P)_OxRdtase_dom_sf"/>
</dbReference>
<evidence type="ECO:0000256" key="4">
    <source>
        <dbReference type="SAM" id="Phobius"/>
    </source>
</evidence>
<dbReference type="Proteomes" id="UP000007350">
    <property type="component" value="Unassembled WGS sequence"/>
</dbReference>
<dbReference type="OrthoDB" id="416253at2759"/>
<dbReference type="CDD" id="cd19071">
    <property type="entry name" value="AKR_AKR1-5-like"/>
    <property type="match status" value="1"/>
</dbReference>
<accession>K2NNM9</accession>
<dbReference type="PROSITE" id="PS00062">
    <property type="entry name" value="ALDOKETO_REDUCTASE_2"/>
    <property type="match status" value="1"/>
</dbReference>
<keyword evidence="3" id="KW-0560">Oxidoreductase</keyword>
<evidence type="ECO:0000256" key="2">
    <source>
        <dbReference type="ARBA" id="ARBA00022857"/>
    </source>
</evidence>
<dbReference type="InterPro" id="IPR020471">
    <property type="entry name" value="AKR"/>
</dbReference>
<reference evidence="6 7" key="1">
    <citation type="journal article" date="2012" name="BMC Genomics">
        <title>Comparative genomic analysis of human infective Trypanosoma cruzi lineages with the bat-restricted subspecies T. cruzi marinkellei.</title>
        <authorList>
            <person name="Franzen O."/>
            <person name="Talavera-Lopez C."/>
            <person name="Ochaya S."/>
            <person name="Butler C.E."/>
            <person name="Messenger L.A."/>
            <person name="Lewis M.D."/>
            <person name="Llewellyn M.S."/>
            <person name="Marinkelle C.J."/>
            <person name="Tyler K.M."/>
            <person name="Miles M.A."/>
            <person name="Andersson B."/>
        </authorList>
    </citation>
    <scope>NUCLEOTIDE SEQUENCE [LARGE SCALE GENOMIC DNA]</scope>
    <source>
        <strain evidence="6 7">B7</strain>
    </source>
</reference>
<evidence type="ECO:0000256" key="1">
    <source>
        <dbReference type="ARBA" id="ARBA00007905"/>
    </source>
</evidence>
<protein>
    <submittedName>
        <fullName evidence="6">Aldo/keto reductase, putative</fullName>
    </submittedName>
</protein>
<dbReference type="GO" id="GO:0016616">
    <property type="term" value="F:oxidoreductase activity, acting on the CH-OH group of donors, NAD or NADP as acceptor"/>
    <property type="evidence" value="ECO:0007669"/>
    <property type="project" value="UniProtKB-ARBA"/>
</dbReference>
<feature type="transmembrane region" description="Helical" evidence="4">
    <location>
        <begin position="45"/>
        <end position="63"/>
    </location>
</feature>
<dbReference type="Pfam" id="PF00248">
    <property type="entry name" value="Aldo_ket_red"/>
    <property type="match status" value="1"/>
</dbReference>
<dbReference type="InterPro" id="IPR023210">
    <property type="entry name" value="NADP_OxRdtase_dom"/>
</dbReference>
<dbReference type="SUPFAM" id="SSF51430">
    <property type="entry name" value="NAD(P)-linked oxidoreductase"/>
    <property type="match status" value="1"/>
</dbReference>
<proteinExistence type="inferred from homology"/>
<feature type="transmembrane region" description="Helical" evidence="4">
    <location>
        <begin position="75"/>
        <end position="93"/>
    </location>
</feature>
<evidence type="ECO:0000313" key="7">
    <source>
        <dbReference type="Proteomes" id="UP000007350"/>
    </source>
</evidence>
<comment type="similarity">
    <text evidence="1">Belongs to the aldo/keto reductase family.</text>
</comment>
<evidence type="ECO:0000313" key="6">
    <source>
        <dbReference type="EMBL" id="EKF39424.1"/>
    </source>
</evidence>
<name>K2NNM9_TRYCR</name>
<keyword evidence="2" id="KW-0521">NADP</keyword>
<gene>
    <name evidence="6" type="ORF">MOQ_000348</name>
</gene>
<dbReference type="AlphaFoldDB" id="K2NNM9"/>
<dbReference type="EMBL" id="AHKC01001237">
    <property type="protein sequence ID" value="EKF39424.1"/>
    <property type="molecule type" value="Genomic_DNA"/>
</dbReference>
<sequence length="474" mass="53558">MLARCDCSSFCLFVCLFFFICVVFVTAVMMVLSLSLLSLSGQTCFVVNAVFLNLFFFFLRYLCKIMNAIICRREFFSFIFLFLFFVFTLFFFFSSSSSKHFLLLSSLLFLLCGRDLREVSCPLQLTCLGFISFCCCCGGGEGREGRRKKSGNMVRVIKGEGTGGGALPLLESSGGMRIPHMGVGTYELYGDETRIAVLAALRLGFRLIDTAAGYHNEEHVGAAIEESGVQREELFVVVKIAPKAMASEDLVEKSIRESVRKLRIAYADCVLIHWPGCGGLKPEEAEGHRAARHRCWKVMQALKKEGIIRHLGVSNFAPRHFPHLVSNAAEEAHLFDATNPCRPVINQIELHPLCLQQEVYDFCRERDIILQQYSPLAQGHAKLVEHPILCAIVKDMFPGYTVHDVLLMWGLSQGFCVVVRSRSEEHLMQNWAAAKAFFEEGLLSESQKEQLKNLRESMRVVEDHHFCWHSENID</sequence>
<organism evidence="6 7">
    <name type="scientific">Trypanosoma cruzi marinkellei</name>
    <dbReference type="NCBI Taxonomy" id="85056"/>
    <lineage>
        <taxon>Eukaryota</taxon>
        <taxon>Discoba</taxon>
        <taxon>Euglenozoa</taxon>
        <taxon>Kinetoplastea</taxon>
        <taxon>Metakinetoplastina</taxon>
        <taxon>Trypanosomatida</taxon>
        <taxon>Trypanosomatidae</taxon>
        <taxon>Trypanosoma</taxon>
        <taxon>Schizotrypanum</taxon>
    </lineage>
</organism>
<comment type="caution">
    <text evidence="6">The sequence shown here is derived from an EMBL/GenBank/DDBJ whole genome shotgun (WGS) entry which is preliminary data.</text>
</comment>
<dbReference type="PANTHER" id="PTHR43827">
    <property type="entry name" value="2,5-DIKETO-D-GLUCONIC ACID REDUCTASE"/>
    <property type="match status" value="1"/>
</dbReference>
<dbReference type="FunFam" id="3.20.20.100:FF:000061">
    <property type="entry name" value="Aldo/keto reductase, putative"/>
    <property type="match status" value="1"/>
</dbReference>
<keyword evidence="7" id="KW-1185">Reference proteome</keyword>
<feature type="domain" description="NADP-dependent oxidoreductase" evidence="5">
    <location>
        <begin position="191"/>
        <end position="434"/>
    </location>
</feature>
<feature type="transmembrane region" description="Helical" evidence="4">
    <location>
        <begin position="12"/>
        <end position="39"/>
    </location>
</feature>
<keyword evidence="4" id="KW-0472">Membrane</keyword>
<dbReference type="Gene3D" id="3.20.20.100">
    <property type="entry name" value="NADP-dependent oxidoreductase domain"/>
    <property type="match status" value="1"/>
</dbReference>
<evidence type="ECO:0000259" key="5">
    <source>
        <dbReference type="Pfam" id="PF00248"/>
    </source>
</evidence>
<dbReference type="InterPro" id="IPR018170">
    <property type="entry name" value="Aldo/ket_reductase_CS"/>
</dbReference>